<feature type="region of interest" description="Disordered" evidence="1">
    <location>
        <begin position="41"/>
        <end position="97"/>
    </location>
</feature>
<dbReference type="Proteomes" id="UP000538929">
    <property type="component" value="Unassembled WGS sequence"/>
</dbReference>
<evidence type="ECO:0000313" key="2">
    <source>
        <dbReference type="EMBL" id="MBB0246176.1"/>
    </source>
</evidence>
<feature type="compositionally biased region" description="Low complexity" evidence="1">
    <location>
        <begin position="41"/>
        <end position="57"/>
    </location>
</feature>
<name>A0A7W3Y373_9ACTN</name>
<keyword evidence="3" id="KW-1185">Reference proteome</keyword>
<gene>
    <name evidence="2" type="ORF">FNQ90_19200</name>
</gene>
<dbReference type="InterPro" id="IPR046151">
    <property type="entry name" value="DUF6153"/>
</dbReference>
<dbReference type="AlphaFoldDB" id="A0A7W3Y373"/>
<evidence type="ECO:0000313" key="3">
    <source>
        <dbReference type="Proteomes" id="UP000538929"/>
    </source>
</evidence>
<protein>
    <submittedName>
        <fullName evidence="2">Uncharacterized protein</fullName>
    </submittedName>
</protein>
<dbReference type="RefSeq" id="WP_182607553.1">
    <property type="nucleotide sequence ID" value="NZ_VKHT01000763.1"/>
</dbReference>
<feature type="compositionally biased region" description="Basic and acidic residues" evidence="1">
    <location>
        <begin position="82"/>
        <end position="97"/>
    </location>
</feature>
<sequence length="152" mass="15274">MSRLPRAVRLLRVLPLLLGVLVLHGVGVPALAHAAVTAPGHHSAAHPAAGHADQHGPGRAHGPGHPFTALQHAPGHPSAADRSADTREPCGHGERTEVTCAASGVALAPSPPLPTGTAPVPVLAPAPPGARSCAPLGFRAPPSLSELQLLRI</sequence>
<evidence type="ECO:0000256" key="1">
    <source>
        <dbReference type="SAM" id="MobiDB-lite"/>
    </source>
</evidence>
<dbReference type="Pfam" id="PF19650">
    <property type="entry name" value="DUF6153"/>
    <property type="match status" value="1"/>
</dbReference>
<proteinExistence type="predicted"/>
<reference evidence="3" key="1">
    <citation type="submission" date="2019-10" db="EMBL/GenBank/DDBJ databases">
        <title>Streptomyces sp. nov., a novel actinobacterium isolated from alkaline environment.</title>
        <authorList>
            <person name="Golinska P."/>
        </authorList>
    </citation>
    <scope>NUCLEOTIDE SEQUENCE [LARGE SCALE GENOMIC DNA]</scope>
    <source>
        <strain evidence="3">DSM 42118</strain>
    </source>
</reference>
<dbReference type="EMBL" id="VKHT01000763">
    <property type="protein sequence ID" value="MBB0246176.1"/>
    <property type="molecule type" value="Genomic_DNA"/>
</dbReference>
<comment type="caution">
    <text evidence="2">The sequence shown here is derived from an EMBL/GenBank/DDBJ whole genome shotgun (WGS) entry which is preliminary data.</text>
</comment>
<organism evidence="2 3">
    <name type="scientific">Streptomyces alkaliphilus</name>
    <dbReference type="NCBI Taxonomy" id="1472722"/>
    <lineage>
        <taxon>Bacteria</taxon>
        <taxon>Bacillati</taxon>
        <taxon>Actinomycetota</taxon>
        <taxon>Actinomycetes</taxon>
        <taxon>Kitasatosporales</taxon>
        <taxon>Streptomycetaceae</taxon>
        <taxon>Streptomyces</taxon>
    </lineage>
</organism>
<accession>A0A7W3Y373</accession>